<protein>
    <recommendedName>
        <fullName evidence="9">Myeloid leukemia factor 2</fullName>
    </recommendedName>
</protein>
<evidence type="ECO:0000256" key="6">
    <source>
        <dbReference type="SAM" id="Phobius"/>
    </source>
</evidence>
<keyword evidence="4" id="KW-0597">Phosphoprotein</keyword>
<feature type="compositionally biased region" description="Pro residues" evidence="5">
    <location>
        <begin position="156"/>
        <end position="168"/>
    </location>
</feature>
<evidence type="ECO:0000256" key="3">
    <source>
        <dbReference type="ARBA" id="ARBA00022490"/>
    </source>
</evidence>
<keyword evidence="6" id="KW-1133">Transmembrane helix</keyword>
<keyword evidence="8" id="KW-1185">Reference proteome</keyword>
<dbReference type="PANTHER" id="PTHR13105">
    <property type="entry name" value="MYELOID LEUKEMIA FACTOR"/>
    <property type="match status" value="1"/>
</dbReference>
<accession>A0A7J5XRR8</accession>
<evidence type="ECO:0008006" key="9">
    <source>
        <dbReference type="Google" id="ProtNLM"/>
    </source>
</evidence>
<feature type="compositionally biased region" description="Basic and acidic residues" evidence="5">
    <location>
        <begin position="100"/>
        <end position="124"/>
    </location>
</feature>
<keyword evidence="3" id="KW-0963">Cytoplasm</keyword>
<proteinExistence type="inferred from homology"/>
<evidence type="ECO:0000256" key="2">
    <source>
        <dbReference type="ARBA" id="ARBA00008332"/>
    </source>
</evidence>
<organism evidence="7 8">
    <name type="scientific">Dissostichus mawsoni</name>
    <name type="common">Antarctic cod</name>
    <dbReference type="NCBI Taxonomy" id="36200"/>
    <lineage>
        <taxon>Eukaryota</taxon>
        <taxon>Metazoa</taxon>
        <taxon>Chordata</taxon>
        <taxon>Craniata</taxon>
        <taxon>Vertebrata</taxon>
        <taxon>Euteleostomi</taxon>
        <taxon>Actinopterygii</taxon>
        <taxon>Neopterygii</taxon>
        <taxon>Teleostei</taxon>
        <taxon>Neoteleostei</taxon>
        <taxon>Acanthomorphata</taxon>
        <taxon>Eupercaria</taxon>
        <taxon>Perciformes</taxon>
        <taxon>Notothenioidei</taxon>
        <taxon>Nototheniidae</taxon>
        <taxon>Dissostichus</taxon>
    </lineage>
</organism>
<evidence type="ECO:0000256" key="5">
    <source>
        <dbReference type="SAM" id="MobiDB-lite"/>
    </source>
</evidence>
<dbReference type="Proteomes" id="UP000518266">
    <property type="component" value="Unassembled WGS sequence"/>
</dbReference>
<dbReference type="OrthoDB" id="8707547at2759"/>
<evidence type="ECO:0000256" key="1">
    <source>
        <dbReference type="ARBA" id="ARBA00004496"/>
    </source>
</evidence>
<feature type="transmembrane region" description="Helical" evidence="6">
    <location>
        <begin position="16"/>
        <end position="36"/>
    </location>
</feature>
<dbReference type="AlphaFoldDB" id="A0A7J5XRR8"/>
<comment type="similarity">
    <text evidence="2">Belongs to the MLF family.</text>
</comment>
<evidence type="ECO:0000313" key="8">
    <source>
        <dbReference type="Proteomes" id="UP000518266"/>
    </source>
</evidence>
<name>A0A7J5XRR8_DISMA</name>
<feature type="compositionally biased region" description="Basic and acidic residues" evidence="5">
    <location>
        <begin position="82"/>
        <end position="92"/>
    </location>
</feature>
<evidence type="ECO:0000313" key="7">
    <source>
        <dbReference type="EMBL" id="KAF3839249.1"/>
    </source>
</evidence>
<dbReference type="EMBL" id="JAAKFY010000021">
    <property type="protein sequence ID" value="KAF3839249.1"/>
    <property type="molecule type" value="Genomic_DNA"/>
</dbReference>
<keyword evidence="6" id="KW-0812">Transmembrane</keyword>
<dbReference type="GO" id="GO:0005737">
    <property type="term" value="C:cytoplasm"/>
    <property type="evidence" value="ECO:0007669"/>
    <property type="project" value="UniProtKB-SubCell"/>
</dbReference>
<feature type="region of interest" description="Disordered" evidence="5">
    <location>
        <begin position="82"/>
        <end position="193"/>
    </location>
</feature>
<gene>
    <name evidence="7" type="ORF">F7725_017966</name>
</gene>
<dbReference type="InterPro" id="IPR019376">
    <property type="entry name" value="Myeloid_leukemia_factor"/>
</dbReference>
<sequence length="193" mass="21687">MSCRDPFAAHRQQMRMMVVVVGGGGGGGFMDMFGMMGDMMGNVERMSGSSNCQTYSSSTMISYSSSTRGLLKFISRRIRETRQSMRDSESGLERLAIGHHIGERGHVMERSRNRRTGDREDRNDFINLDESEYVPPARALEYGRDRRGGGPQLALPAPPAPPSPPTPPGARHESPRHESPRHRQPQSRPRYDW</sequence>
<dbReference type="Pfam" id="PF10248">
    <property type="entry name" value="Mlf1IP"/>
    <property type="match status" value="1"/>
</dbReference>
<keyword evidence="6" id="KW-0472">Membrane</keyword>
<comment type="caution">
    <text evidence="7">The sequence shown here is derived from an EMBL/GenBank/DDBJ whole genome shotgun (WGS) entry which is preliminary data.</text>
</comment>
<reference evidence="7 8" key="1">
    <citation type="submission" date="2020-03" db="EMBL/GenBank/DDBJ databases">
        <title>Dissostichus mawsoni Genome sequencing and assembly.</title>
        <authorList>
            <person name="Park H."/>
        </authorList>
    </citation>
    <scope>NUCLEOTIDE SEQUENCE [LARGE SCALE GENOMIC DNA]</scope>
    <source>
        <strain evidence="7">DM0001</strain>
        <tissue evidence="7">Muscle</tissue>
    </source>
</reference>
<evidence type="ECO:0000256" key="4">
    <source>
        <dbReference type="ARBA" id="ARBA00022553"/>
    </source>
</evidence>
<comment type="subcellular location">
    <subcellularLocation>
        <location evidence="1">Cytoplasm</location>
    </subcellularLocation>
</comment>